<name>A0A9X2L4C3_9BACT</name>
<proteinExistence type="predicted"/>
<evidence type="ECO:0000313" key="2">
    <source>
        <dbReference type="Proteomes" id="UP001139125"/>
    </source>
</evidence>
<dbReference type="SUPFAM" id="SSF143422">
    <property type="entry name" value="Transposase IS200-like"/>
    <property type="match status" value="1"/>
</dbReference>
<accession>A0A9X2L4C3</accession>
<gene>
    <name evidence="1" type="ORF">NM125_10765</name>
</gene>
<dbReference type="GO" id="GO:0004803">
    <property type="term" value="F:transposase activity"/>
    <property type="evidence" value="ECO:0007669"/>
    <property type="project" value="InterPro"/>
</dbReference>
<organism evidence="1 2">
    <name type="scientific">Gracilimonas sediminicola</name>
    <dbReference type="NCBI Taxonomy" id="2952158"/>
    <lineage>
        <taxon>Bacteria</taxon>
        <taxon>Pseudomonadati</taxon>
        <taxon>Balneolota</taxon>
        <taxon>Balneolia</taxon>
        <taxon>Balneolales</taxon>
        <taxon>Balneolaceae</taxon>
        <taxon>Gracilimonas</taxon>
    </lineage>
</organism>
<keyword evidence="2" id="KW-1185">Reference proteome</keyword>
<dbReference type="NCBIfam" id="NF047646">
    <property type="entry name" value="REP_Tyr_transpos"/>
    <property type="match status" value="1"/>
</dbReference>
<protein>
    <submittedName>
        <fullName evidence="1">Transposase</fullName>
    </submittedName>
</protein>
<dbReference type="GO" id="GO:0043565">
    <property type="term" value="F:sequence-specific DNA binding"/>
    <property type="evidence" value="ECO:0007669"/>
    <property type="project" value="TreeGrafter"/>
</dbReference>
<comment type="caution">
    <text evidence="1">The sequence shown here is derived from an EMBL/GenBank/DDBJ whole genome shotgun (WGS) entry which is preliminary data.</text>
</comment>
<dbReference type="EMBL" id="JANDBC010000002">
    <property type="protein sequence ID" value="MCP9292059.1"/>
    <property type="molecule type" value="Genomic_DNA"/>
</dbReference>
<dbReference type="GO" id="GO:0006313">
    <property type="term" value="P:DNA transposition"/>
    <property type="evidence" value="ECO:0007669"/>
    <property type="project" value="InterPro"/>
</dbReference>
<dbReference type="Proteomes" id="UP001139125">
    <property type="component" value="Unassembled WGS sequence"/>
</dbReference>
<reference evidence="1" key="1">
    <citation type="submission" date="2022-06" db="EMBL/GenBank/DDBJ databases">
        <title>Gracilimonas sp. CAU 1638 isolated from sea sediment.</title>
        <authorList>
            <person name="Kim W."/>
        </authorList>
    </citation>
    <scope>NUCLEOTIDE SEQUENCE</scope>
    <source>
        <strain evidence="1">CAU 1638</strain>
    </source>
</reference>
<dbReference type="PANTHER" id="PTHR36966:SF1">
    <property type="entry name" value="REP-ASSOCIATED TYROSINE TRANSPOSASE"/>
    <property type="match status" value="1"/>
</dbReference>
<dbReference type="InterPro" id="IPR052715">
    <property type="entry name" value="RAYT_transposase"/>
</dbReference>
<dbReference type="InterPro" id="IPR036515">
    <property type="entry name" value="Transposase_17_sf"/>
</dbReference>
<dbReference type="Gene3D" id="3.30.70.1290">
    <property type="entry name" value="Transposase IS200-like"/>
    <property type="match status" value="1"/>
</dbReference>
<sequence length="159" mass="18545">MIKDGLPLLSKPKLSQIVLDGFLFLQSERKVIIYGYVIMENHFHAIVEGEDLAKKLRLAKSFMARRMIDCLKADGNSKLLAQIEFRKLKHKLKSDYQVWEEGFHPKQLLNNEMVAQKLDYIHFNPVKRGFIDRPEYWRYSSARNYLGQTGLIPVTIYAG</sequence>
<dbReference type="PANTHER" id="PTHR36966">
    <property type="entry name" value="REP-ASSOCIATED TYROSINE TRANSPOSASE"/>
    <property type="match status" value="1"/>
</dbReference>
<dbReference type="AlphaFoldDB" id="A0A9X2L4C3"/>
<evidence type="ECO:0000313" key="1">
    <source>
        <dbReference type="EMBL" id="MCP9292059.1"/>
    </source>
</evidence>